<comment type="caution">
    <text evidence="1">The sequence shown here is derived from an EMBL/GenBank/DDBJ whole genome shotgun (WGS) entry which is preliminary data.</text>
</comment>
<dbReference type="PATRIC" id="fig|1608994.3.peg.4049"/>
<accession>A0A0J6IDH0</accession>
<dbReference type="InterPro" id="IPR021250">
    <property type="entry name" value="DUF2789"/>
</dbReference>
<dbReference type="AlphaFoldDB" id="A0A0J6J1N1"/>
<dbReference type="OrthoDB" id="5828847at2"/>
<proteinExistence type="predicted"/>
<evidence type="ECO:0000313" key="2">
    <source>
        <dbReference type="Proteomes" id="UP000036325"/>
    </source>
</evidence>
<accession>A0A0J6J1N1</accession>
<dbReference type="RefSeq" id="WP_048365451.1">
    <property type="nucleotide sequence ID" value="NZ_JAAEBV010000001.1"/>
</dbReference>
<dbReference type="Pfam" id="PF10982">
    <property type="entry name" value="DUF2789"/>
    <property type="match status" value="1"/>
</dbReference>
<evidence type="ECO:0000313" key="1">
    <source>
        <dbReference type="EMBL" id="KMN12675.1"/>
    </source>
</evidence>
<evidence type="ECO:0008006" key="3">
    <source>
        <dbReference type="Google" id="ProtNLM"/>
    </source>
</evidence>
<dbReference type="EMBL" id="JYLF01000007">
    <property type="protein sequence ID" value="KMN12675.1"/>
    <property type="molecule type" value="Genomic_DNA"/>
</dbReference>
<name>A0A0J6J1N1_9PSED</name>
<protein>
    <recommendedName>
        <fullName evidence="3">DUF2789 domain-containing protein</fullName>
    </recommendedName>
</protein>
<reference evidence="1 2" key="1">
    <citation type="submission" date="2015-02" db="EMBL/GenBank/DDBJ databases">
        <title>Pseudomonas helleri sp. nov. and Pseudomonas weihenstephanensis sp. nov., isolated from raw cows milk.</title>
        <authorList>
            <person name="von Neubeck M."/>
            <person name="Huptas C."/>
            <person name="Wenning M."/>
            <person name="Scherer S."/>
        </authorList>
    </citation>
    <scope>NUCLEOTIDE SEQUENCE [LARGE SCALE GENOMIC DNA]</scope>
    <source>
        <strain evidence="1 2">DSM 29166</strain>
    </source>
</reference>
<dbReference type="Proteomes" id="UP000036325">
    <property type="component" value="Unassembled WGS sequence"/>
</dbReference>
<gene>
    <name evidence="1" type="ORF">TU86_16830</name>
</gene>
<dbReference type="STRING" id="1608994.TU86_16830"/>
<organism evidence="1 2">
    <name type="scientific">Pseudomonas weihenstephanensis</name>
    <dbReference type="NCBI Taxonomy" id="1608994"/>
    <lineage>
        <taxon>Bacteria</taxon>
        <taxon>Pseudomonadati</taxon>
        <taxon>Pseudomonadota</taxon>
        <taxon>Gammaproteobacteria</taxon>
        <taxon>Pseudomonadales</taxon>
        <taxon>Pseudomonadaceae</taxon>
        <taxon>Pseudomonas</taxon>
    </lineage>
</organism>
<sequence>MDETPKTLENLFSQLGLKSDEQSIETFIADHPLAEGVKLVEAPFWSPSQASLLKEKLLEDGPWALVVDELNVRLHTLR</sequence>
<dbReference type="InterPro" id="IPR038086">
    <property type="entry name" value="DUF2789_sf"/>
</dbReference>
<dbReference type="Gene3D" id="1.10.10.1130">
    <property type="entry name" value="Uncharacterised protein PF10982, DUF2789"/>
    <property type="match status" value="1"/>
</dbReference>